<proteinExistence type="predicted"/>
<comment type="caution">
    <text evidence="1">The sequence shown here is derived from an EMBL/GenBank/DDBJ whole genome shotgun (WGS) entry which is preliminary data.</text>
</comment>
<organism evidence="1 2">
    <name type="scientific">Diversispora epigaea</name>
    <dbReference type="NCBI Taxonomy" id="1348612"/>
    <lineage>
        <taxon>Eukaryota</taxon>
        <taxon>Fungi</taxon>
        <taxon>Fungi incertae sedis</taxon>
        <taxon>Mucoromycota</taxon>
        <taxon>Glomeromycotina</taxon>
        <taxon>Glomeromycetes</taxon>
        <taxon>Diversisporales</taxon>
        <taxon>Diversisporaceae</taxon>
        <taxon>Diversispora</taxon>
    </lineage>
</organism>
<evidence type="ECO:0000313" key="1">
    <source>
        <dbReference type="EMBL" id="RHZ88598.1"/>
    </source>
</evidence>
<dbReference type="EMBL" id="PQFF01000020">
    <property type="protein sequence ID" value="RHZ88598.1"/>
    <property type="molecule type" value="Genomic_DNA"/>
</dbReference>
<dbReference type="AlphaFoldDB" id="A0A397JP40"/>
<name>A0A397JP40_9GLOM</name>
<sequence>MWNTIVCKVNITAERGILNGPQHLIQQDTSFLPLDDKKGAKSDRLRVMGEVDVIADTDSLCRPDIIVQPRNRQRPRRSRAVK</sequence>
<gene>
    <name evidence="1" type="ORF">Glove_22g8</name>
</gene>
<accession>A0A397JP40</accession>
<keyword evidence="2" id="KW-1185">Reference proteome</keyword>
<dbReference type="Proteomes" id="UP000266861">
    <property type="component" value="Unassembled WGS sequence"/>
</dbReference>
<reference evidence="1 2" key="1">
    <citation type="submission" date="2018-08" db="EMBL/GenBank/DDBJ databases">
        <title>Genome and evolution of the arbuscular mycorrhizal fungus Diversispora epigaea (formerly Glomus versiforme) and its bacterial endosymbionts.</title>
        <authorList>
            <person name="Sun X."/>
            <person name="Fei Z."/>
            <person name="Harrison M."/>
        </authorList>
    </citation>
    <scope>NUCLEOTIDE SEQUENCE [LARGE SCALE GENOMIC DNA]</scope>
    <source>
        <strain evidence="1 2">IT104</strain>
    </source>
</reference>
<protein>
    <submittedName>
        <fullName evidence="1">Uncharacterized protein</fullName>
    </submittedName>
</protein>
<evidence type="ECO:0000313" key="2">
    <source>
        <dbReference type="Proteomes" id="UP000266861"/>
    </source>
</evidence>